<dbReference type="AlphaFoldDB" id="A0A316DJN8"/>
<feature type="transmembrane region" description="Helical" evidence="1">
    <location>
        <begin position="164"/>
        <end position="183"/>
    </location>
</feature>
<proteinExistence type="predicted"/>
<keyword evidence="1" id="KW-0812">Transmembrane</keyword>
<feature type="transmembrane region" description="Helical" evidence="1">
    <location>
        <begin position="248"/>
        <end position="268"/>
    </location>
</feature>
<name>A0A316DJN8_9BACT</name>
<organism evidence="2 3">
    <name type="scientific">Arcicella aurantiaca</name>
    <dbReference type="NCBI Taxonomy" id="591202"/>
    <lineage>
        <taxon>Bacteria</taxon>
        <taxon>Pseudomonadati</taxon>
        <taxon>Bacteroidota</taxon>
        <taxon>Cytophagia</taxon>
        <taxon>Cytophagales</taxon>
        <taxon>Flectobacillaceae</taxon>
        <taxon>Arcicella</taxon>
    </lineage>
</organism>
<comment type="caution">
    <text evidence="2">The sequence shown here is derived from an EMBL/GenBank/DDBJ whole genome shotgun (WGS) entry which is preliminary data.</text>
</comment>
<gene>
    <name evidence="2" type="ORF">LV89_04103</name>
</gene>
<dbReference type="EMBL" id="QGGO01000030">
    <property type="protein sequence ID" value="PWK18404.1"/>
    <property type="molecule type" value="Genomic_DNA"/>
</dbReference>
<dbReference type="OrthoDB" id="671850at2"/>
<feature type="transmembrane region" description="Helical" evidence="1">
    <location>
        <begin position="134"/>
        <end position="152"/>
    </location>
</feature>
<reference evidence="2 3" key="1">
    <citation type="submission" date="2018-05" db="EMBL/GenBank/DDBJ databases">
        <title>Genomic Encyclopedia of Archaeal and Bacterial Type Strains, Phase II (KMG-II): from individual species to whole genera.</title>
        <authorList>
            <person name="Goeker M."/>
        </authorList>
    </citation>
    <scope>NUCLEOTIDE SEQUENCE [LARGE SCALE GENOMIC DNA]</scope>
    <source>
        <strain evidence="2 3">DSM 22214</strain>
    </source>
</reference>
<dbReference type="Proteomes" id="UP000245489">
    <property type="component" value="Unassembled WGS sequence"/>
</dbReference>
<keyword evidence="3" id="KW-1185">Reference proteome</keyword>
<keyword evidence="1" id="KW-1133">Transmembrane helix</keyword>
<evidence type="ECO:0000313" key="3">
    <source>
        <dbReference type="Proteomes" id="UP000245489"/>
    </source>
</evidence>
<sequence length="269" mass="30948">METLQNYKLLIDADCPMCRLYGNAFENNGLIDKGTSSPYQTVDLSVSNLVDMNRAKNEIAFVNTLNNEVVYGLDAFKIILSNAFPKLSAILNFKPIDWFGRKLYRFVSTNRKIIIPAKSSGNDCTPTLNVKYRIAYLLFVAVFSSLIIYNYSTSINQMMGWKSSIYRELIMCFGQIIWQTIFLNKILKTKFWDYIGNMMTVSMIGTILLLPMLIFNTSSIVHLVYFMMVVSVMLLEHLRRCKILEIGIMPTILWVAYRITFLLLIGLLQ</sequence>
<dbReference type="RefSeq" id="WP_109744767.1">
    <property type="nucleotide sequence ID" value="NZ_QGGO01000030.1"/>
</dbReference>
<evidence type="ECO:0000256" key="1">
    <source>
        <dbReference type="SAM" id="Phobius"/>
    </source>
</evidence>
<protein>
    <submittedName>
        <fullName evidence="2">Uncharacterized protein</fullName>
    </submittedName>
</protein>
<evidence type="ECO:0000313" key="2">
    <source>
        <dbReference type="EMBL" id="PWK18404.1"/>
    </source>
</evidence>
<keyword evidence="1" id="KW-0472">Membrane</keyword>
<accession>A0A316DJN8</accession>